<evidence type="ECO:0000313" key="2">
    <source>
        <dbReference type="Proteomes" id="UP000286050"/>
    </source>
</evidence>
<name>A0A414FYC0_9ACTN</name>
<sequence length="151" mass="16760">MLVTKLANSASHDYLAERFRAAYDFLTSSDLMSLPLGRNEIQGDDVYANVLEYDTVPACEKELEAHRDYFDVQFVASGEELLQFADCEGLETVQAYDEADDYCLLKTPEPVTSIVLRAGELAIFAPEDAHKPGCALGEPCHVRKIVVKVRA</sequence>
<dbReference type="GO" id="GO:0005829">
    <property type="term" value="C:cytosol"/>
    <property type="evidence" value="ECO:0007669"/>
    <property type="project" value="TreeGrafter"/>
</dbReference>
<dbReference type="Pfam" id="PF04074">
    <property type="entry name" value="DUF386"/>
    <property type="match status" value="1"/>
</dbReference>
<accession>A0A414FYC0</accession>
<dbReference type="EMBL" id="QSJI01000002">
    <property type="protein sequence ID" value="RHD56540.1"/>
    <property type="molecule type" value="Genomic_DNA"/>
</dbReference>
<reference evidence="1 2" key="1">
    <citation type="submission" date="2018-08" db="EMBL/GenBank/DDBJ databases">
        <title>A genome reference for cultivated species of the human gut microbiota.</title>
        <authorList>
            <person name="Zou Y."/>
            <person name="Xue W."/>
            <person name="Luo G."/>
        </authorList>
    </citation>
    <scope>NUCLEOTIDE SEQUENCE [LARGE SCALE GENOMIC DNA]</scope>
    <source>
        <strain evidence="1 2">AM30-5LB</strain>
    </source>
</reference>
<dbReference type="SUPFAM" id="SSF51197">
    <property type="entry name" value="Clavaminate synthase-like"/>
    <property type="match status" value="1"/>
</dbReference>
<dbReference type="InterPro" id="IPR004375">
    <property type="entry name" value="NanQ/TabA/YiaL"/>
</dbReference>
<dbReference type="RefSeq" id="WP_118271592.1">
    <property type="nucleotide sequence ID" value="NZ_QSJI01000002.1"/>
</dbReference>
<organism evidence="1 2">
    <name type="scientific">Collinsella intestinalis</name>
    <dbReference type="NCBI Taxonomy" id="147207"/>
    <lineage>
        <taxon>Bacteria</taxon>
        <taxon>Bacillati</taxon>
        <taxon>Actinomycetota</taxon>
        <taxon>Coriobacteriia</taxon>
        <taxon>Coriobacteriales</taxon>
        <taxon>Coriobacteriaceae</taxon>
        <taxon>Collinsella</taxon>
    </lineage>
</organism>
<dbReference type="Gene3D" id="2.60.120.370">
    <property type="entry name" value="YhcH/YjgK/YiaL"/>
    <property type="match status" value="1"/>
</dbReference>
<dbReference type="AlphaFoldDB" id="A0A414FYC0"/>
<dbReference type="Proteomes" id="UP000286050">
    <property type="component" value="Unassembled WGS sequence"/>
</dbReference>
<evidence type="ECO:0000313" key="1">
    <source>
        <dbReference type="EMBL" id="RHD56540.1"/>
    </source>
</evidence>
<dbReference type="PANTHER" id="PTHR34986:SF1">
    <property type="entry name" value="PROTEIN YIAL"/>
    <property type="match status" value="1"/>
</dbReference>
<dbReference type="NCBIfam" id="TIGR00022">
    <property type="entry name" value="YhcH/YjgK/YiaL family protein"/>
    <property type="match status" value="1"/>
</dbReference>
<dbReference type="PANTHER" id="PTHR34986">
    <property type="entry name" value="EVOLVED BETA-GALACTOSIDASE SUBUNIT BETA"/>
    <property type="match status" value="1"/>
</dbReference>
<dbReference type="InterPro" id="IPR037012">
    <property type="entry name" value="NanQ/TabA/YiaL_sf"/>
</dbReference>
<comment type="caution">
    <text evidence="1">The sequence shown here is derived from an EMBL/GenBank/DDBJ whole genome shotgun (WGS) entry which is preliminary data.</text>
</comment>
<gene>
    <name evidence="1" type="ORF">DW787_03070</name>
</gene>
<protein>
    <submittedName>
        <fullName evidence="1">DUF386 domain-containing protein</fullName>
    </submittedName>
</protein>
<proteinExistence type="predicted"/>